<protein>
    <submittedName>
        <fullName evidence="1">Uncharacterized protein</fullName>
    </submittedName>
</protein>
<comment type="caution">
    <text evidence="1">The sequence shown here is derived from an EMBL/GenBank/DDBJ whole genome shotgun (WGS) entry which is preliminary data.</text>
</comment>
<evidence type="ECO:0000313" key="1">
    <source>
        <dbReference type="EMBL" id="CAF1048011.1"/>
    </source>
</evidence>
<gene>
    <name evidence="1" type="ORF">OXX778_LOCUS18685</name>
</gene>
<name>A0A814K5N9_9BILA</name>
<dbReference type="OrthoDB" id="6127759at2759"/>
<evidence type="ECO:0000313" key="2">
    <source>
        <dbReference type="Proteomes" id="UP000663879"/>
    </source>
</evidence>
<dbReference type="AlphaFoldDB" id="A0A814K5N9"/>
<organism evidence="1 2">
    <name type="scientific">Brachionus calyciflorus</name>
    <dbReference type="NCBI Taxonomy" id="104777"/>
    <lineage>
        <taxon>Eukaryota</taxon>
        <taxon>Metazoa</taxon>
        <taxon>Spiralia</taxon>
        <taxon>Gnathifera</taxon>
        <taxon>Rotifera</taxon>
        <taxon>Eurotatoria</taxon>
        <taxon>Monogononta</taxon>
        <taxon>Pseudotrocha</taxon>
        <taxon>Ploima</taxon>
        <taxon>Brachionidae</taxon>
        <taxon>Brachionus</taxon>
    </lineage>
</organism>
<sequence length="111" mass="13034">MAENLSNLLFEYVQSNTFIPEHDDDTNVARDGFEVLHDFFLFYRRRKNKDRVSRAHPNIHKSIQVFQTQETSSFVKYKHALEASGYTPFEKLVQHAIDLACFKHEAEGDEQ</sequence>
<proteinExistence type="predicted"/>
<keyword evidence="2" id="KW-1185">Reference proteome</keyword>
<dbReference type="Proteomes" id="UP000663879">
    <property type="component" value="Unassembled WGS sequence"/>
</dbReference>
<reference evidence="1" key="1">
    <citation type="submission" date="2021-02" db="EMBL/GenBank/DDBJ databases">
        <authorList>
            <person name="Nowell W R."/>
        </authorList>
    </citation>
    <scope>NUCLEOTIDE SEQUENCE</scope>
    <source>
        <strain evidence="1">Ploen Becks lab</strain>
    </source>
</reference>
<dbReference type="EMBL" id="CAJNOC010005289">
    <property type="protein sequence ID" value="CAF1048011.1"/>
    <property type="molecule type" value="Genomic_DNA"/>
</dbReference>
<accession>A0A814K5N9</accession>